<dbReference type="Gene3D" id="2.40.50.1020">
    <property type="entry name" value="LytTr DNA-binding domain"/>
    <property type="match status" value="1"/>
</dbReference>
<evidence type="ECO:0000313" key="5">
    <source>
        <dbReference type="Proteomes" id="UP001228905"/>
    </source>
</evidence>
<proteinExistence type="predicted"/>
<evidence type="ECO:0000259" key="3">
    <source>
        <dbReference type="PROSITE" id="PS50930"/>
    </source>
</evidence>
<feature type="domain" description="HTH LytTR-type" evidence="3">
    <location>
        <begin position="148"/>
        <end position="252"/>
    </location>
</feature>
<dbReference type="InterPro" id="IPR007492">
    <property type="entry name" value="LytTR_DNA-bd_dom"/>
</dbReference>
<protein>
    <submittedName>
        <fullName evidence="4">DNA-binding LytR/AlgR family response regulator</fullName>
    </submittedName>
</protein>
<dbReference type="SUPFAM" id="SSF52172">
    <property type="entry name" value="CheY-like"/>
    <property type="match status" value="1"/>
</dbReference>
<dbReference type="EMBL" id="JAUSVS010000007">
    <property type="protein sequence ID" value="MDQ0465642.1"/>
    <property type="molecule type" value="Genomic_DNA"/>
</dbReference>
<organism evidence="4 5">
    <name type="scientific">Caulobacter ginsengisoli</name>
    <dbReference type="NCBI Taxonomy" id="400775"/>
    <lineage>
        <taxon>Bacteria</taxon>
        <taxon>Pseudomonadati</taxon>
        <taxon>Pseudomonadota</taxon>
        <taxon>Alphaproteobacteria</taxon>
        <taxon>Caulobacterales</taxon>
        <taxon>Caulobacteraceae</taxon>
        <taxon>Caulobacter</taxon>
    </lineage>
</organism>
<dbReference type="RefSeq" id="WP_307351136.1">
    <property type="nucleotide sequence ID" value="NZ_JAUSVS010000007.1"/>
</dbReference>
<comment type="caution">
    <text evidence="4">The sequence shown here is derived from an EMBL/GenBank/DDBJ whole genome shotgun (WGS) entry which is preliminary data.</text>
</comment>
<feature type="modified residue" description="4-aspartylphosphate" evidence="1">
    <location>
        <position position="55"/>
    </location>
</feature>
<dbReference type="PANTHER" id="PTHR37299:SF1">
    <property type="entry name" value="STAGE 0 SPORULATION PROTEIN A HOMOLOG"/>
    <property type="match status" value="1"/>
</dbReference>
<dbReference type="PROSITE" id="PS50110">
    <property type="entry name" value="RESPONSE_REGULATORY"/>
    <property type="match status" value="1"/>
</dbReference>
<dbReference type="InterPro" id="IPR011006">
    <property type="entry name" value="CheY-like_superfamily"/>
</dbReference>
<keyword evidence="4" id="KW-0238">DNA-binding</keyword>
<name>A0ABU0IUF6_9CAUL</name>
<gene>
    <name evidence="4" type="ORF">QO010_003431</name>
</gene>
<evidence type="ECO:0000259" key="2">
    <source>
        <dbReference type="PROSITE" id="PS50110"/>
    </source>
</evidence>
<dbReference type="Proteomes" id="UP001228905">
    <property type="component" value="Unassembled WGS sequence"/>
</dbReference>
<dbReference type="PROSITE" id="PS50930">
    <property type="entry name" value="HTH_LYTTR"/>
    <property type="match status" value="1"/>
</dbReference>
<dbReference type="SMART" id="SM00448">
    <property type="entry name" value="REC"/>
    <property type="match status" value="1"/>
</dbReference>
<evidence type="ECO:0000313" key="4">
    <source>
        <dbReference type="EMBL" id="MDQ0465642.1"/>
    </source>
</evidence>
<dbReference type="PANTHER" id="PTHR37299">
    <property type="entry name" value="TRANSCRIPTIONAL REGULATOR-RELATED"/>
    <property type="match status" value="1"/>
</dbReference>
<dbReference type="SMART" id="SM00850">
    <property type="entry name" value="LytTR"/>
    <property type="match status" value="1"/>
</dbReference>
<dbReference type="InterPro" id="IPR001789">
    <property type="entry name" value="Sig_transdc_resp-reg_receiver"/>
</dbReference>
<sequence>MTLRCVIVDDEPVAVRRLQSLLRAIPDLEVVGTAGTAPAALELIVGTGPDLVLLDIEMPGLSGLDLVRGLDVEPPPVVVFVTAFGRYALEAFDLAGADYLLKPVEPRRLREAVARARAAVQGRHAVEQVGELRAVVQALRQWDQDLALWAPDGDSRRRLPVSSLVWLQAERDYVRLHTAARSYLIRDRLRALEARLPPDSFLRVHRSAIVRIAAMSGLRRLGDRTYELIAADGQAIPVGRSYAARVLRVVSAV</sequence>
<feature type="domain" description="Response regulatory" evidence="2">
    <location>
        <begin position="4"/>
        <end position="117"/>
    </location>
</feature>
<reference evidence="4 5" key="1">
    <citation type="submission" date="2023-07" db="EMBL/GenBank/DDBJ databases">
        <title>Genomic Encyclopedia of Type Strains, Phase IV (KMG-IV): sequencing the most valuable type-strain genomes for metagenomic binning, comparative biology and taxonomic classification.</title>
        <authorList>
            <person name="Goeker M."/>
        </authorList>
    </citation>
    <scope>NUCLEOTIDE SEQUENCE [LARGE SCALE GENOMIC DNA]</scope>
    <source>
        <strain evidence="4 5">DSM 18695</strain>
    </source>
</reference>
<dbReference type="InterPro" id="IPR046947">
    <property type="entry name" value="LytR-like"/>
</dbReference>
<dbReference type="Pfam" id="PF04397">
    <property type="entry name" value="LytTR"/>
    <property type="match status" value="1"/>
</dbReference>
<dbReference type="Gene3D" id="3.40.50.2300">
    <property type="match status" value="1"/>
</dbReference>
<accession>A0ABU0IUF6</accession>
<keyword evidence="5" id="KW-1185">Reference proteome</keyword>
<dbReference type="GO" id="GO:0003677">
    <property type="term" value="F:DNA binding"/>
    <property type="evidence" value="ECO:0007669"/>
    <property type="project" value="UniProtKB-KW"/>
</dbReference>
<evidence type="ECO:0000256" key="1">
    <source>
        <dbReference type="PROSITE-ProRule" id="PRU00169"/>
    </source>
</evidence>
<keyword evidence="1" id="KW-0597">Phosphoprotein</keyword>
<dbReference type="Pfam" id="PF00072">
    <property type="entry name" value="Response_reg"/>
    <property type="match status" value="1"/>
</dbReference>